<dbReference type="PANTHER" id="PTHR10380">
    <property type="entry name" value="CUTICLE PROTEIN"/>
    <property type="match status" value="1"/>
</dbReference>
<name>A0AAW0SPH2_SCYPA</name>
<evidence type="ECO:0000313" key="5">
    <source>
        <dbReference type="Proteomes" id="UP001487740"/>
    </source>
</evidence>
<dbReference type="InterPro" id="IPR031311">
    <property type="entry name" value="CHIT_BIND_RR_consensus"/>
</dbReference>
<evidence type="ECO:0000256" key="2">
    <source>
        <dbReference type="PROSITE-ProRule" id="PRU00497"/>
    </source>
</evidence>
<dbReference type="Pfam" id="PF00379">
    <property type="entry name" value="Chitin_bind_4"/>
    <property type="match status" value="1"/>
</dbReference>
<evidence type="ECO:0000256" key="1">
    <source>
        <dbReference type="ARBA" id="ARBA00022460"/>
    </source>
</evidence>
<evidence type="ECO:0000256" key="3">
    <source>
        <dbReference type="SAM" id="MobiDB-lite"/>
    </source>
</evidence>
<keyword evidence="1 2" id="KW-0193">Cuticle</keyword>
<dbReference type="InterPro" id="IPR000618">
    <property type="entry name" value="Insect_cuticle"/>
</dbReference>
<comment type="caution">
    <text evidence="4">The sequence shown here is derived from an EMBL/GenBank/DDBJ whole genome shotgun (WGS) entry which is preliminary data.</text>
</comment>
<dbReference type="InterPro" id="IPR050468">
    <property type="entry name" value="Cuticle_Struct_Prot"/>
</dbReference>
<sequence>MTPTLPFTPSPSTPLASHSPPTETSLLLLRLESCNLSSLQKSPCRAAVGYIRVAVGDQRASSSDPHTDNMKLAVFACLLALAAAAPRPEQDATVVLDERTDNGDGTFTYRLETSNGIAEERTGVVGAEGQSNMQGSYSFTLPDGTTAVVTFIADELGYRPESPLLPTPHPLPAHAQEQIRIAEEQRAQGITFERK</sequence>
<protein>
    <submittedName>
        <fullName evidence="4">Uncharacterized protein</fullName>
    </submittedName>
</protein>
<dbReference type="PANTHER" id="PTHR10380:SF173">
    <property type="entry name" value="CUTICULAR PROTEIN 47EF, ISOFORM C-RELATED"/>
    <property type="match status" value="1"/>
</dbReference>
<dbReference type="PROSITE" id="PS00233">
    <property type="entry name" value="CHIT_BIND_RR_1"/>
    <property type="match status" value="1"/>
</dbReference>
<dbReference type="GO" id="GO:0062129">
    <property type="term" value="C:chitin-based extracellular matrix"/>
    <property type="evidence" value="ECO:0007669"/>
    <property type="project" value="TreeGrafter"/>
</dbReference>
<proteinExistence type="predicted"/>
<dbReference type="GO" id="GO:0008010">
    <property type="term" value="F:structural constituent of chitin-based larval cuticle"/>
    <property type="evidence" value="ECO:0007669"/>
    <property type="project" value="TreeGrafter"/>
</dbReference>
<dbReference type="PRINTS" id="PR00947">
    <property type="entry name" value="CUTICLE"/>
</dbReference>
<evidence type="ECO:0000313" key="4">
    <source>
        <dbReference type="EMBL" id="KAK8377233.1"/>
    </source>
</evidence>
<keyword evidence="5" id="KW-1185">Reference proteome</keyword>
<organism evidence="4 5">
    <name type="scientific">Scylla paramamosain</name>
    <name type="common">Mud crab</name>
    <dbReference type="NCBI Taxonomy" id="85552"/>
    <lineage>
        <taxon>Eukaryota</taxon>
        <taxon>Metazoa</taxon>
        <taxon>Ecdysozoa</taxon>
        <taxon>Arthropoda</taxon>
        <taxon>Crustacea</taxon>
        <taxon>Multicrustacea</taxon>
        <taxon>Malacostraca</taxon>
        <taxon>Eumalacostraca</taxon>
        <taxon>Eucarida</taxon>
        <taxon>Decapoda</taxon>
        <taxon>Pleocyemata</taxon>
        <taxon>Brachyura</taxon>
        <taxon>Eubrachyura</taxon>
        <taxon>Portunoidea</taxon>
        <taxon>Portunidae</taxon>
        <taxon>Portuninae</taxon>
        <taxon>Scylla</taxon>
    </lineage>
</organism>
<reference evidence="4 5" key="1">
    <citation type="submission" date="2023-03" db="EMBL/GenBank/DDBJ databases">
        <title>High-quality genome of Scylla paramamosain provides insights in environmental adaptation.</title>
        <authorList>
            <person name="Zhang L."/>
        </authorList>
    </citation>
    <scope>NUCLEOTIDE SEQUENCE [LARGE SCALE GENOMIC DNA]</scope>
    <source>
        <strain evidence="4">LZ_2023a</strain>
        <tissue evidence="4">Muscle</tissue>
    </source>
</reference>
<feature type="region of interest" description="Disordered" evidence="3">
    <location>
        <begin position="1"/>
        <end position="21"/>
    </location>
</feature>
<dbReference type="PROSITE" id="PS51155">
    <property type="entry name" value="CHIT_BIND_RR_2"/>
    <property type="match status" value="1"/>
</dbReference>
<dbReference type="Proteomes" id="UP001487740">
    <property type="component" value="Unassembled WGS sequence"/>
</dbReference>
<accession>A0AAW0SPH2</accession>
<feature type="compositionally biased region" description="Pro residues" evidence="3">
    <location>
        <begin position="1"/>
        <end position="12"/>
    </location>
</feature>
<gene>
    <name evidence="4" type="ORF">O3P69_013701</name>
</gene>
<dbReference type="EMBL" id="JARAKH010000047">
    <property type="protein sequence ID" value="KAK8377233.1"/>
    <property type="molecule type" value="Genomic_DNA"/>
</dbReference>
<dbReference type="AlphaFoldDB" id="A0AAW0SPH2"/>